<reference evidence="1 2" key="1">
    <citation type="submission" date="2014-07" db="EMBL/GenBank/DDBJ databases">
        <title>Complete genome sequence of a moderately halophilic bacterium Terribacillus aidingensis MP602, isolated from Cryptomeria fortunei in Tianmu mountain in China.</title>
        <authorList>
            <person name="Wang Y."/>
            <person name="Lu P."/>
            <person name="Zhang L."/>
        </authorList>
    </citation>
    <scope>NUCLEOTIDE SEQUENCE [LARGE SCALE GENOMIC DNA]</scope>
    <source>
        <strain evidence="1 2">MP602</strain>
    </source>
</reference>
<sequence length="174" mass="19573">MQQIEQNPTMAELTPLTMAVLPKLLDNGQAGCEVIETEDSFTFRTPPSRFIDLACKFYGSSLKGRQAGVKDICGITHKAPISIDPVSGMYFFPTSSPLSHACSWISHSHIKRIEAAPHQRTTLTFKNGHTLILDVSYGSMMNQVQRTAQYRFLLDKRIRHLWKYGGDQIAEPFV</sequence>
<name>A0A075LH91_9BACI</name>
<dbReference type="GeneID" id="34221633"/>
<accession>A0A075LH91</accession>
<dbReference type="KEGG" id="tap:GZ22_04965"/>
<dbReference type="RefSeq" id="WP_051748042.1">
    <property type="nucleotide sequence ID" value="NZ_CP008876.1"/>
</dbReference>
<dbReference type="HOGENOM" id="CLU_107920_1_0_9"/>
<proteinExistence type="predicted"/>
<dbReference type="AlphaFoldDB" id="A0A075LH91"/>
<dbReference type="PIRSF" id="PIRSF011560">
    <property type="entry name" value="ComK"/>
    <property type="match status" value="1"/>
</dbReference>
<dbReference type="Pfam" id="PF06338">
    <property type="entry name" value="ComK"/>
    <property type="match status" value="1"/>
</dbReference>
<organism evidence="1 2">
    <name type="scientific">Terribacillus saccharophilus</name>
    <dbReference type="NCBI Taxonomy" id="361277"/>
    <lineage>
        <taxon>Bacteria</taxon>
        <taxon>Bacillati</taxon>
        <taxon>Bacillota</taxon>
        <taxon>Bacilli</taxon>
        <taxon>Bacillales</taxon>
        <taxon>Bacillaceae</taxon>
        <taxon>Terribacillus</taxon>
    </lineage>
</organism>
<dbReference type="OrthoDB" id="2417337at2"/>
<dbReference type="GO" id="GO:0030420">
    <property type="term" value="P:establishment of competence for transformation"/>
    <property type="evidence" value="ECO:0007669"/>
    <property type="project" value="InterPro"/>
</dbReference>
<dbReference type="InterPro" id="IPR010461">
    <property type="entry name" value="ComK"/>
</dbReference>
<gene>
    <name evidence="1" type="ORF">GZ22_04965</name>
</gene>
<evidence type="ECO:0000313" key="1">
    <source>
        <dbReference type="EMBL" id="AIF66045.1"/>
    </source>
</evidence>
<dbReference type="Proteomes" id="UP000027980">
    <property type="component" value="Chromosome"/>
</dbReference>
<protein>
    <submittedName>
        <fullName evidence="1">Competence protein</fullName>
    </submittedName>
</protein>
<evidence type="ECO:0000313" key="2">
    <source>
        <dbReference type="Proteomes" id="UP000027980"/>
    </source>
</evidence>
<dbReference type="EMBL" id="CP008876">
    <property type="protein sequence ID" value="AIF66045.1"/>
    <property type="molecule type" value="Genomic_DNA"/>
</dbReference>